<evidence type="ECO:0000256" key="3">
    <source>
        <dbReference type="ARBA" id="ARBA00022989"/>
    </source>
</evidence>
<evidence type="ECO:0000313" key="7">
    <source>
        <dbReference type="Proteomes" id="UP001586593"/>
    </source>
</evidence>
<evidence type="ECO:0008006" key="8">
    <source>
        <dbReference type="Google" id="ProtNLM"/>
    </source>
</evidence>
<feature type="transmembrane region" description="Helical" evidence="5">
    <location>
        <begin position="123"/>
        <end position="145"/>
    </location>
</feature>
<sequence length="328" mass="36812">MEYGKRAASLYVYIPDKGAPIFFAIAYASSAAGHIWQCYRCKCFKLAGLHPVCAVVFTLGYSLRAYSAFDARYLYTTQNLIIYILSQVFIYVCPPLLELANYRVLGRIFYYVPHKAPLPPNRVLSTFGALIALVELLNSLGVALASNPSSSKTQQGLGSHLTVAAVAVQLCVVASCVALAGLFHRRCIRAGIRSRAALTPVKTLYASMALILVRCVYRLVEHLGNTTVHLDDLEALKTLSPILRYEWFFYVFEATLMFLNSVLWNVWSPGRYLPRNHLVHLASDGVTEVEDESKPDNRPLWAKFGSMMTFGLFFQRRYTESLIRLTDV</sequence>
<dbReference type="PANTHER" id="PTHR31465:SF34">
    <property type="entry name" value="DOMAIN PROTEIN, PUTATIVE (AFU_ORTHOLOGUE AFUA_3G00480)-RELATED"/>
    <property type="match status" value="1"/>
</dbReference>
<evidence type="ECO:0000256" key="4">
    <source>
        <dbReference type="ARBA" id="ARBA00023136"/>
    </source>
</evidence>
<keyword evidence="7" id="KW-1185">Reference proteome</keyword>
<organism evidence="6 7">
    <name type="scientific">Phialemonium thermophilum</name>
    <dbReference type="NCBI Taxonomy" id="223376"/>
    <lineage>
        <taxon>Eukaryota</taxon>
        <taxon>Fungi</taxon>
        <taxon>Dikarya</taxon>
        <taxon>Ascomycota</taxon>
        <taxon>Pezizomycotina</taxon>
        <taxon>Sordariomycetes</taxon>
        <taxon>Sordariomycetidae</taxon>
        <taxon>Cephalothecales</taxon>
        <taxon>Cephalothecaceae</taxon>
        <taxon>Phialemonium</taxon>
    </lineage>
</organism>
<dbReference type="EMBL" id="JAZHXJ010000258">
    <property type="protein sequence ID" value="KAL1866753.1"/>
    <property type="molecule type" value="Genomic_DNA"/>
</dbReference>
<feature type="transmembrane region" description="Helical" evidence="5">
    <location>
        <begin position="81"/>
        <end position="102"/>
    </location>
</feature>
<dbReference type="Proteomes" id="UP001586593">
    <property type="component" value="Unassembled WGS sequence"/>
</dbReference>
<evidence type="ECO:0000256" key="2">
    <source>
        <dbReference type="ARBA" id="ARBA00022692"/>
    </source>
</evidence>
<feature type="transmembrane region" description="Helical" evidence="5">
    <location>
        <begin position="157"/>
        <end position="183"/>
    </location>
</feature>
<feature type="transmembrane region" description="Helical" evidence="5">
    <location>
        <begin position="203"/>
        <end position="220"/>
    </location>
</feature>
<keyword evidence="3 5" id="KW-1133">Transmembrane helix</keyword>
<proteinExistence type="predicted"/>
<evidence type="ECO:0000256" key="5">
    <source>
        <dbReference type="SAM" id="Phobius"/>
    </source>
</evidence>
<feature type="transmembrane region" description="Helical" evidence="5">
    <location>
        <begin position="46"/>
        <end position="69"/>
    </location>
</feature>
<feature type="transmembrane region" description="Helical" evidence="5">
    <location>
        <begin position="247"/>
        <end position="267"/>
    </location>
</feature>
<protein>
    <recommendedName>
        <fullName evidence="8">RTA1 domain protein</fullName>
    </recommendedName>
</protein>
<dbReference type="PANTHER" id="PTHR31465">
    <property type="entry name" value="PROTEIN RTA1-RELATED"/>
    <property type="match status" value="1"/>
</dbReference>
<gene>
    <name evidence="6" type="ORF">VTK73DRAFT_4545</name>
</gene>
<comment type="caution">
    <text evidence="6">The sequence shown here is derived from an EMBL/GenBank/DDBJ whole genome shotgun (WGS) entry which is preliminary data.</text>
</comment>
<comment type="subcellular location">
    <subcellularLocation>
        <location evidence="1">Membrane</location>
        <topology evidence="1">Multi-pass membrane protein</topology>
    </subcellularLocation>
</comment>
<reference evidence="6 7" key="1">
    <citation type="journal article" date="2024" name="Commun. Biol.">
        <title>Comparative genomic analysis of thermophilic fungi reveals convergent evolutionary adaptations and gene losses.</title>
        <authorList>
            <person name="Steindorff A.S."/>
            <person name="Aguilar-Pontes M.V."/>
            <person name="Robinson A.J."/>
            <person name="Andreopoulos B."/>
            <person name="LaButti K."/>
            <person name="Kuo A."/>
            <person name="Mondo S."/>
            <person name="Riley R."/>
            <person name="Otillar R."/>
            <person name="Haridas S."/>
            <person name="Lipzen A."/>
            <person name="Grimwood J."/>
            <person name="Schmutz J."/>
            <person name="Clum A."/>
            <person name="Reid I.D."/>
            <person name="Moisan M.C."/>
            <person name="Butler G."/>
            <person name="Nguyen T.T.M."/>
            <person name="Dewar K."/>
            <person name="Conant G."/>
            <person name="Drula E."/>
            <person name="Henrissat B."/>
            <person name="Hansel C."/>
            <person name="Singer S."/>
            <person name="Hutchinson M.I."/>
            <person name="de Vries R.P."/>
            <person name="Natvig D.O."/>
            <person name="Powell A.J."/>
            <person name="Tsang A."/>
            <person name="Grigoriev I.V."/>
        </authorList>
    </citation>
    <scope>NUCLEOTIDE SEQUENCE [LARGE SCALE GENOMIC DNA]</scope>
    <source>
        <strain evidence="6 7">ATCC 24622</strain>
    </source>
</reference>
<evidence type="ECO:0000313" key="6">
    <source>
        <dbReference type="EMBL" id="KAL1866753.1"/>
    </source>
</evidence>
<feature type="transmembrane region" description="Helical" evidence="5">
    <location>
        <begin position="20"/>
        <end position="39"/>
    </location>
</feature>
<dbReference type="Pfam" id="PF04479">
    <property type="entry name" value="RTA1"/>
    <property type="match status" value="1"/>
</dbReference>
<keyword evidence="2 5" id="KW-0812">Transmembrane</keyword>
<dbReference type="InterPro" id="IPR007568">
    <property type="entry name" value="RTA1"/>
</dbReference>
<accession>A0ABR3WT41</accession>
<name>A0ABR3WT41_9PEZI</name>
<evidence type="ECO:0000256" key="1">
    <source>
        <dbReference type="ARBA" id="ARBA00004141"/>
    </source>
</evidence>
<keyword evidence="4 5" id="KW-0472">Membrane</keyword>